<proteinExistence type="predicted"/>
<dbReference type="Proteomes" id="UP001138751">
    <property type="component" value="Unassembled WGS sequence"/>
</dbReference>
<dbReference type="Pfam" id="PF00403">
    <property type="entry name" value="HMA"/>
    <property type="match status" value="1"/>
</dbReference>
<organism evidence="2 3">
    <name type="scientific">Neoroseomonas soli</name>
    <dbReference type="NCBI Taxonomy" id="1081025"/>
    <lineage>
        <taxon>Bacteria</taxon>
        <taxon>Pseudomonadati</taxon>
        <taxon>Pseudomonadota</taxon>
        <taxon>Alphaproteobacteria</taxon>
        <taxon>Acetobacterales</taxon>
        <taxon>Acetobacteraceae</taxon>
        <taxon>Neoroseomonas</taxon>
    </lineage>
</organism>
<reference evidence="2" key="2">
    <citation type="journal article" date="2021" name="Syst. Appl. Microbiol.">
        <title>Roseomonas hellenica sp. nov., isolated from roots of wild-growing Alkanna tinctoria.</title>
        <authorList>
            <person name="Rat A."/>
            <person name="Naranjo H.D."/>
            <person name="Lebbe L."/>
            <person name="Cnockaert M."/>
            <person name="Krigas N."/>
            <person name="Grigoriadou K."/>
            <person name="Maloupa E."/>
            <person name="Willems A."/>
        </authorList>
    </citation>
    <scope>NUCLEOTIDE SEQUENCE</scope>
    <source>
        <strain evidence="2">LMG 31231</strain>
    </source>
</reference>
<gene>
    <name evidence="2" type="ORF">GXW76_14890</name>
</gene>
<evidence type="ECO:0000259" key="1">
    <source>
        <dbReference type="Pfam" id="PF00403"/>
    </source>
</evidence>
<name>A0A9X9WZ87_9PROT</name>
<evidence type="ECO:0000313" key="2">
    <source>
        <dbReference type="EMBL" id="MBR0672466.1"/>
    </source>
</evidence>
<dbReference type="SUPFAM" id="SSF55008">
    <property type="entry name" value="HMA, heavy metal-associated domain"/>
    <property type="match status" value="1"/>
</dbReference>
<dbReference type="RefSeq" id="WP_211862883.1">
    <property type="nucleotide sequence ID" value="NZ_JAAEDM010000041.1"/>
</dbReference>
<feature type="domain" description="HMA" evidence="1">
    <location>
        <begin position="4"/>
        <end position="60"/>
    </location>
</feature>
<dbReference type="AlphaFoldDB" id="A0A9X9WZ87"/>
<dbReference type="EMBL" id="JAAEDM010000041">
    <property type="protein sequence ID" value="MBR0672466.1"/>
    <property type="molecule type" value="Genomic_DNA"/>
</dbReference>
<accession>A0A9X9WZ87</accession>
<dbReference type="InterPro" id="IPR006121">
    <property type="entry name" value="HMA_dom"/>
</dbReference>
<sequence length="68" mass="7516">MLRFRIANMGCGGCAKGVTRVVRIVDPDAQVTFDLQTREVSIQGCAADADRFDRELRSAGWKSERVQG</sequence>
<dbReference type="CDD" id="cd00371">
    <property type="entry name" value="HMA"/>
    <property type="match status" value="1"/>
</dbReference>
<protein>
    <submittedName>
        <fullName evidence="2">Heavy-metal-associated domain-containing protein</fullName>
    </submittedName>
</protein>
<evidence type="ECO:0000313" key="3">
    <source>
        <dbReference type="Proteomes" id="UP001138751"/>
    </source>
</evidence>
<dbReference type="GO" id="GO:0046872">
    <property type="term" value="F:metal ion binding"/>
    <property type="evidence" value="ECO:0007669"/>
    <property type="project" value="InterPro"/>
</dbReference>
<comment type="caution">
    <text evidence="2">The sequence shown here is derived from an EMBL/GenBank/DDBJ whole genome shotgun (WGS) entry which is preliminary data.</text>
</comment>
<dbReference type="Gene3D" id="3.30.70.100">
    <property type="match status" value="1"/>
</dbReference>
<reference evidence="2" key="1">
    <citation type="submission" date="2020-01" db="EMBL/GenBank/DDBJ databases">
        <authorList>
            <person name="Rat A."/>
        </authorList>
    </citation>
    <scope>NUCLEOTIDE SEQUENCE</scope>
    <source>
        <strain evidence="2">LMG 31231</strain>
    </source>
</reference>
<keyword evidence="3" id="KW-1185">Reference proteome</keyword>
<dbReference type="InterPro" id="IPR036163">
    <property type="entry name" value="HMA_dom_sf"/>
</dbReference>